<feature type="domain" description="HTH cro/C1-type" evidence="1">
    <location>
        <begin position="11"/>
        <end position="64"/>
    </location>
</feature>
<dbReference type="PROSITE" id="PS50943">
    <property type="entry name" value="HTH_CROC1"/>
    <property type="match status" value="1"/>
</dbReference>
<accession>A0ABQ4ETE4</accession>
<dbReference type="EMBL" id="BONX01000031">
    <property type="protein sequence ID" value="GIG97926.1"/>
    <property type="molecule type" value="Genomic_DNA"/>
</dbReference>
<dbReference type="CDD" id="cd00093">
    <property type="entry name" value="HTH_XRE"/>
    <property type="match status" value="1"/>
</dbReference>
<dbReference type="InterPro" id="IPR001387">
    <property type="entry name" value="Cro/C1-type_HTH"/>
</dbReference>
<organism evidence="2 3">
    <name type="scientific">Plantactinospora mayteni</name>
    <dbReference type="NCBI Taxonomy" id="566021"/>
    <lineage>
        <taxon>Bacteria</taxon>
        <taxon>Bacillati</taxon>
        <taxon>Actinomycetota</taxon>
        <taxon>Actinomycetes</taxon>
        <taxon>Micromonosporales</taxon>
        <taxon>Micromonosporaceae</taxon>
        <taxon>Plantactinospora</taxon>
    </lineage>
</organism>
<dbReference type="SUPFAM" id="SSF47413">
    <property type="entry name" value="lambda repressor-like DNA-binding domains"/>
    <property type="match status" value="1"/>
</dbReference>
<protein>
    <submittedName>
        <fullName evidence="2">Transcriptional regulator</fullName>
    </submittedName>
</protein>
<evidence type="ECO:0000313" key="2">
    <source>
        <dbReference type="EMBL" id="GIG97926.1"/>
    </source>
</evidence>
<gene>
    <name evidence="2" type="ORF">Pma05_44990</name>
</gene>
<comment type="caution">
    <text evidence="2">The sequence shown here is derived from an EMBL/GenBank/DDBJ whole genome shotgun (WGS) entry which is preliminary data.</text>
</comment>
<keyword evidence="3" id="KW-1185">Reference proteome</keyword>
<evidence type="ECO:0000313" key="3">
    <source>
        <dbReference type="Proteomes" id="UP000621500"/>
    </source>
</evidence>
<evidence type="ECO:0000259" key="1">
    <source>
        <dbReference type="PROSITE" id="PS50943"/>
    </source>
</evidence>
<dbReference type="InterPro" id="IPR010982">
    <property type="entry name" value="Lambda_DNA-bd_dom_sf"/>
</dbReference>
<dbReference type="Pfam" id="PF13560">
    <property type="entry name" value="HTH_31"/>
    <property type="match status" value="1"/>
</dbReference>
<sequence>MDYMSDLRKILREQRAQAGMTRDQVGAAVGLSGASIASFEQGRMIPQPDTARLLDELFKTGEKVRRAVNEAREDSRPPWLRPWTDHEQRATLLRWWEPLLMPGLLQIEEYARAVLRGGWVVDDAVDRTIQVRHDRQAATVNRPTPPALTAIIGEFALMCTPPEIDREQLKHLLEISHRPRVQVLVVPRSAGLHGGLQGAFVLASLPARGRAGYVDDQLRGRVVTDGGDLDQLEVSWEIVAGLALPVQPSRDLIAKAINDHD</sequence>
<dbReference type="InterPro" id="IPR043917">
    <property type="entry name" value="DUF5753"/>
</dbReference>
<proteinExistence type="predicted"/>
<name>A0ABQ4ETE4_9ACTN</name>
<dbReference type="Pfam" id="PF19054">
    <property type="entry name" value="DUF5753"/>
    <property type="match status" value="1"/>
</dbReference>
<dbReference type="Proteomes" id="UP000621500">
    <property type="component" value="Unassembled WGS sequence"/>
</dbReference>
<dbReference type="SMART" id="SM00530">
    <property type="entry name" value="HTH_XRE"/>
    <property type="match status" value="1"/>
</dbReference>
<reference evidence="2 3" key="1">
    <citation type="submission" date="2021-01" db="EMBL/GenBank/DDBJ databases">
        <title>Whole genome shotgun sequence of Plantactinospora mayteni NBRC 109088.</title>
        <authorList>
            <person name="Komaki H."/>
            <person name="Tamura T."/>
        </authorList>
    </citation>
    <scope>NUCLEOTIDE SEQUENCE [LARGE SCALE GENOMIC DNA]</scope>
    <source>
        <strain evidence="2 3">NBRC 109088</strain>
    </source>
</reference>
<dbReference type="Gene3D" id="1.10.260.40">
    <property type="entry name" value="lambda repressor-like DNA-binding domains"/>
    <property type="match status" value="1"/>
</dbReference>